<accession>A0A4R7P2T7</accession>
<dbReference type="AlphaFoldDB" id="A0A4R7P2T7"/>
<comment type="caution">
    <text evidence="2">The sequence shown here is derived from an EMBL/GenBank/DDBJ whole genome shotgun (WGS) entry which is preliminary data.</text>
</comment>
<dbReference type="Proteomes" id="UP000295341">
    <property type="component" value="Unassembled WGS sequence"/>
</dbReference>
<evidence type="ECO:0000313" key="3">
    <source>
        <dbReference type="Proteomes" id="UP000295341"/>
    </source>
</evidence>
<dbReference type="Gene3D" id="2.50.20.10">
    <property type="entry name" value="Lipoprotein localisation LolA/LolB/LppX"/>
    <property type="match status" value="1"/>
</dbReference>
<proteinExistence type="predicted"/>
<dbReference type="Pfam" id="PF07044">
    <property type="entry name" value="DUF1329"/>
    <property type="match status" value="1"/>
</dbReference>
<feature type="chain" id="PRO_5020360630" evidence="1">
    <location>
        <begin position="22"/>
        <end position="452"/>
    </location>
</feature>
<keyword evidence="3" id="KW-1185">Reference proteome</keyword>
<sequence length="452" mass="51871">MRVRRLLWGLVLACVPMVSIAKVTEEDAQQLRNRLTPMGAERAGDEDGTIPEWRGGMTAPPPCYVAGGRYCDPHPEDKPYVTITTGTREEWRDYLSAGHIALLEANRKTFQMNLYPSRRTFANPGAVYDAAYQNAIKATLSPGGNAVREARIAVPFPMPTAGAEVVWNHRLRWRGPAYRRVLTQASVTPSGEATLLSLREDADFPYARGELGEDGVAQQWLWVVLLPERLQGYLMMVKDSIDGDGVPLTAWRQQPREGEVARRMRKSRMFGFDNNMMLSDDLRFEDQLDGFFGSPERYTWRIVARRPMVVPYNSYALHSGRKTLRSIIRPAHLDPALVRYELHRVWVVEAELKPQALHRHKRRTFYFDEDSWQLLMVDLYDRTDKLWRFQEIHPLMAYDRATLMPAVEVQYDLASSRYLLQGIDENDPERAEMAFNPEHFTVSGARDSAPKK</sequence>
<gene>
    <name evidence="2" type="ORF">DFR24_2414</name>
</gene>
<dbReference type="OrthoDB" id="178023at2"/>
<keyword evidence="1" id="KW-0732">Signal</keyword>
<reference evidence="2 3" key="1">
    <citation type="submission" date="2019-03" db="EMBL/GenBank/DDBJ databases">
        <title>Genomic Encyclopedia of Type Strains, Phase IV (KMG-IV): sequencing the most valuable type-strain genomes for metagenomic binning, comparative biology and taxonomic classification.</title>
        <authorList>
            <person name="Goeker M."/>
        </authorList>
    </citation>
    <scope>NUCLEOTIDE SEQUENCE [LARGE SCALE GENOMIC DNA]</scope>
    <source>
        <strain evidence="2 3">DSM 26377</strain>
    </source>
</reference>
<evidence type="ECO:0000256" key="1">
    <source>
        <dbReference type="SAM" id="SignalP"/>
    </source>
</evidence>
<name>A0A4R7P2T7_9GAMM</name>
<protein>
    <submittedName>
        <fullName evidence="2">Uncharacterized protein DUF1329</fullName>
    </submittedName>
</protein>
<organism evidence="2 3">
    <name type="scientific">Panacagrimonas perspica</name>
    <dbReference type="NCBI Taxonomy" id="381431"/>
    <lineage>
        <taxon>Bacteria</taxon>
        <taxon>Pseudomonadati</taxon>
        <taxon>Pseudomonadota</taxon>
        <taxon>Gammaproteobacteria</taxon>
        <taxon>Nevskiales</taxon>
        <taxon>Nevskiaceae</taxon>
        <taxon>Panacagrimonas</taxon>
    </lineage>
</organism>
<feature type="signal peptide" evidence="1">
    <location>
        <begin position="1"/>
        <end position="21"/>
    </location>
</feature>
<dbReference type="EMBL" id="SOBT01000009">
    <property type="protein sequence ID" value="TDU28055.1"/>
    <property type="molecule type" value="Genomic_DNA"/>
</dbReference>
<evidence type="ECO:0000313" key="2">
    <source>
        <dbReference type="EMBL" id="TDU28055.1"/>
    </source>
</evidence>
<dbReference type="InterPro" id="IPR010752">
    <property type="entry name" value="DUF1329"/>
</dbReference>